<evidence type="ECO:0000256" key="1">
    <source>
        <dbReference type="SAM" id="Coils"/>
    </source>
</evidence>
<feature type="region of interest" description="Disordered" evidence="2">
    <location>
        <begin position="307"/>
        <end position="334"/>
    </location>
</feature>
<protein>
    <submittedName>
        <fullName evidence="3">Uncharacterized protein</fullName>
    </submittedName>
</protein>
<dbReference type="RefSeq" id="XP_008088728.1">
    <property type="nucleotide sequence ID" value="XM_008090537.1"/>
</dbReference>
<dbReference type="Proteomes" id="UP000016922">
    <property type="component" value="Unassembled WGS sequence"/>
</dbReference>
<dbReference type="KEGG" id="glz:GLAREA_08493"/>
<sequence length="759" mass="87384">MTEHEMANSDADPIHKEEEPTSKWEAFEMTKNYKADTNTTEDAFSTFVQSWINLIKAANKDIGKIHLEIGQERILVRSPTPGKSLGTFGHVRFMDKHQHLELSVRIRQGQDYDKDLDLSLNWHFNAAALHFLREGYQVEVLGQVAHQIYAFGGKNNRHLGRFNLERQDVEIKDLEKQDSGHSSKKKKTMELMIKLGKFKATEGEEGNAVEVGKFVGWMEHFSRQTWVHEALDINIKQSPPPVSRGFSANTPSIRAAPTIPRAPRNVPNFEADQDFPGSYYNSYPQTNRNANGTMGYWPHNNAQFQHYKHASTSSQQRRAPNDEIIRPGSSAFRPRDQTHSLIRENEPFIRRNDHVIRENEGNHYMGAMNQQRSPMDNLLKVLEVKDKRIKELEEALEGNKNNIERNQILDTVMKNLEQRNLDYRRAMDKVASQHTKLDNVKESLKNTEGKLQRAEAEISRLCSTARERDVDELNHKLDEYERRLRLKDSQLSKVDSEANEKRRLEDRLLTTNKETAGLKKTIQDYEEQTARFTKKCETLEQDLQRMTANFETRTRACNESSEIILREKRIAKDAEALVIQLRDELKRAKFQISTKDKALQAANAEIQKQKRQLTEELGEKSKPREITPSRVKTVPNQVRELSEQLRLRDEDLKVAHQRASTLEILRDGDAAEVTMLKAKIDELKSAESKCKKEAKKYKGDLIAKQKQLNHALSLVASFGTDETVYGENKHDRSDGSDEDGEQTPKRIKKEGQSNLVTLD</sequence>
<dbReference type="EMBL" id="KE145373">
    <property type="protein sequence ID" value="EPE24640.1"/>
    <property type="molecule type" value="Genomic_DNA"/>
</dbReference>
<keyword evidence="4" id="KW-1185">Reference proteome</keyword>
<dbReference type="PANTHER" id="PTHR34452:SF7">
    <property type="entry name" value="MYOSIN HEAVY CHAIN-RELATED PROTEIN"/>
    <property type="match status" value="1"/>
</dbReference>
<dbReference type="AlphaFoldDB" id="S3CF96"/>
<dbReference type="OrthoDB" id="10406707at2759"/>
<evidence type="ECO:0000256" key="2">
    <source>
        <dbReference type="SAM" id="MobiDB-lite"/>
    </source>
</evidence>
<gene>
    <name evidence="3" type="ORF">GLAREA_08493</name>
</gene>
<feature type="compositionally biased region" description="Polar residues" evidence="2">
    <location>
        <begin position="307"/>
        <end position="318"/>
    </location>
</feature>
<dbReference type="GeneID" id="19467541"/>
<organism evidence="3 4">
    <name type="scientific">Glarea lozoyensis (strain ATCC 20868 / MF5171)</name>
    <dbReference type="NCBI Taxonomy" id="1116229"/>
    <lineage>
        <taxon>Eukaryota</taxon>
        <taxon>Fungi</taxon>
        <taxon>Dikarya</taxon>
        <taxon>Ascomycota</taxon>
        <taxon>Pezizomycotina</taxon>
        <taxon>Leotiomycetes</taxon>
        <taxon>Helotiales</taxon>
        <taxon>Helotiaceae</taxon>
        <taxon>Glarea</taxon>
    </lineage>
</organism>
<feature type="coiled-coil region" evidence="1">
    <location>
        <begin position="375"/>
        <end position="619"/>
    </location>
</feature>
<feature type="region of interest" description="Disordered" evidence="2">
    <location>
        <begin position="719"/>
        <end position="759"/>
    </location>
</feature>
<dbReference type="PANTHER" id="PTHR34452">
    <property type="entry name" value="MYOSIN HEAVY CHAIN-RELATED PROTEIN"/>
    <property type="match status" value="1"/>
</dbReference>
<proteinExistence type="predicted"/>
<keyword evidence="1" id="KW-0175">Coiled coil</keyword>
<evidence type="ECO:0000313" key="3">
    <source>
        <dbReference type="EMBL" id="EPE24640.1"/>
    </source>
</evidence>
<dbReference type="HOGENOM" id="CLU_367244_0_0_1"/>
<reference evidence="3 4" key="1">
    <citation type="journal article" date="2013" name="BMC Genomics">
        <title>Genomics-driven discovery of the pneumocandin biosynthetic gene cluster in the fungus Glarea lozoyensis.</title>
        <authorList>
            <person name="Chen L."/>
            <person name="Yue Q."/>
            <person name="Zhang X."/>
            <person name="Xiang M."/>
            <person name="Wang C."/>
            <person name="Li S."/>
            <person name="Che Y."/>
            <person name="Ortiz-Lopez F.J."/>
            <person name="Bills G.F."/>
            <person name="Liu X."/>
            <person name="An Z."/>
        </authorList>
    </citation>
    <scope>NUCLEOTIDE SEQUENCE [LARGE SCALE GENOMIC DNA]</scope>
    <source>
        <strain evidence="4">ATCC 20868 / MF5171</strain>
    </source>
</reference>
<feature type="region of interest" description="Disordered" evidence="2">
    <location>
        <begin position="1"/>
        <end position="21"/>
    </location>
</feature>
<accession>S3CF96</accession>
<name>S3CF96_GLAL2</name>
<evidence type="ECO:0000313" key="4">
    <source>
        <dbReference type="Proteomes" id="UP000016922"/>
    </source>
</evidence>